<feature type="transmembrane region" description="Helical" evidence="6">
    <location>
        <begin position="240"/>
        <end position="259"/>
    </location>
</feature>
<evidence type="ECO:0000313" key="7">
    <source>
        <dbReference type="EMBL" id="SCV73879.1"/>
    </source>
</evidence>
<evidence type="ECO:0000256" key="3">
    <source>
        <dbReference type="ARBA" id="ARBA00022989"/>
    </source>
</evidence>
<dbReference type="AlphaFoldDB" id="A0A238FM66"/>
<dbReference type="Pfam" id="PF04193">
    <property type="entry name" value="PQ-loop"/>
    <property type="match status" value="2"/>
</dbReference>
<evidence type="ECO:0000256" key="4">
    <source>
        <dbReference type="ARBA" id="ARBA00023136"/>
    </source>
</evidence>
<dbReference type="Gene3D" id="1.20.1280.290">
    <property type="match status" value="2"/>
</dbReference>
<comment type="subcellular location">
    <subcellularLocation>
        <location evidence="1">Membrane</location>
        <topology evidence="1">Multi-pass membrane protein</topology>
    </subcellularLocation>
</comment>
<name>A0A238FM66_9BASI</name>
<protein>
    <submittedName>
        <fullName evidence="7">BQ2448_6309 protein</fullName>
    </submittedName>
</protein>
<evidence type="ECO:0000256" key="6">
    <source>
        <dbReference type="SAM" id="Phobius"/>
    </source>
</evidence>
<feature type="transmembrane region" description="Helical" evidence="6">
    <location>
        <begin position="116"/>
        <end position="146"/>
    </location>
</feature>
<gene>
    <name evidence="7" type="ORF">BQ2448_6309</name>
</gene>
<reference evidence="8" key="1">
    <citation type="submission" date="2016-09" db="EMBL/GenBank/DDBJ databases">
        <authorList>
            <person name="Jeantristanb JTB J.-T."/>
            <person name="Ricardo R."/>
        </authorList>
    </citation>
    <scope>NUCLEOTIDE SEQUENCE [LARGE SCALE GENOMIC DNA]</scope>
</reference>
<feature type="transmembrane region" description="Helical" evidence="6">
    <location>
        <begin position="279"/>
        <end position="295"/>
    </location>
</feature>
<proteinExistence type="predicted"/>
<dbReference type="SMART" id="SM00679">
    <property type="entry name" value="CTNS"/>
    <property type="match status" value="2"/>
</dbReference>
<dbReference type="OrthoDB" id="8048523at2759"/>
<dbReference type="FunFam" id="1.20.1280.290:FF:000012">
    <property type="entry name" value="Vacuolar membrane PQ loop repeat protein"/>
    <property type="match status" value="1"/>
</dbReference>
<dbReference type="GO" id="GO:0016020">
    <property type="term" value="C:membrane"/>
    <property type="evidence" value="ECO:0007669"/>
    <property type="project" value="UniProtKB-SubCell"/>
</dbReference>
<evidence type="ECO:0000256" key="1">
    <source>
        <dbReference type="ARBA" id="ARBA00004141"/>
    </source>
</evidence>
<dbReference type="PANTHER" id="PTHR16201">
    <property type="entry name" value="SEVEN TRANSMEMBRANE PROTEIN 1-RELATED"/>
    <property type="match status" value="1"/>
</dbReference>
<evidence type="ECO:0000256" key="2">
    <source>
        <dbReference type="ARBA" id="ARBA00022692"/>
    </source>
</evidence>
<dbReference type="EMBL" id="FMSP01000019">
    <property type="protein sequence ID" value="SCV73879.1"/>
    <property type="molecule type" value="Genomic_DNA"/>
</dbReference>
<organism evidence="7 8">
    <name type="scientific">Microbotryum intermedium</name>
    <dbReference type="NCBI Taxonomy" id="269621"/>
    <lineage>
        <taxon>Eukaryota</taxon>
        <taxon>Fungi</taxon>
        <taxon>Dikarya</taxon>
        <taxon>Basidiomycota</taxon>
        <taxon>Pucciniomycotina</taxon>
        <taxon>Microbotryomycetes</taxon>
        <taxon>Microbotryales</taxon>
        <taxon>Microbotryaceae</taxon>
        <taxon>Microbotryum</taxon>
    </lineage>
</organism>
<dbReference type="Proteomes" id="UP000198372">
    <property type="component" value="Unassembled WGS sequence"/>
</dbReference>
<sequence length="387" mass="42932">MSTLSATRRQLLSLGLILGIASYASASPFYLLTQHLQQALPIPARASEHEGGSHHGRGGHRKDDHDPITIPRDPKLIYDGFPRASSMVGWISIACWLILWLCVVQQSGEGLSLVFLAIWLAGDATNLLGTLWQGLLPTMIILAVYYSLCDSTPLLQTLPRRRTRCLLRIIPSSRTVVLIFQVFYYRRKRALYPELFTAEATYATAIPSTPHETDPLLSSFSAHAPNEPEPNRKVKRVKDIVSYVGGFVIVLGVGIVAWRLSRDVPQGRKPEVWDTKAQVVGWVSAFLYLGSRLPQISKNTETKCQGLSLLMFAFSVAGNGTYVASILLTSVNPQHILINASWLVGSGGTIFLDFIVLGQFWYYSSARKTEQAKIFADDDRLLDEDEA</sequence>
<dbReference type="InterPro" id="IPR006603">
    <property type="entry name" value="PQ-loop_rpt"/>
</dbReference>
<keyword evidence="4 6" id="KW-0472">Membrane</keyword>
<feature type="transmembrane region" description="Helical" evidence="6">
    <location>
        <begin position="87"/>
        <end position="104"/>
    </location>
</feature>
<evidence type="ECO:0000256" key="5">
    <source>
        <dbReference type="SAM" id="MobiDB-lite"/>
    </source>
</evidence>
<feature type="region of interest" description="Disordered" evidence="5">
    <location>
        <begin position="46"/>
        <end position="68"/>
    </location>
</feature>
<accession>A0A238FM66</accession>
<feature type="transmembrane region" description="Helical" evidence="6">
    <location>
        <begin position="307"/>
        <end position="328"/>
    </location>
</feature>
<keyword evidence="3 6" id="KW-1133">Transmembrane helix</keyword>
<keyword evidence="8" id="KW-1185">Reference proteome</keyword>
<dbReference type="PANTHER" id="PTHR16201:SF44">
    <property type="entry name" value="SEVEN TRANSMEMBRANE PROTEIN 1"/>
    <property type="match status" value="1"/>
</dbReference>
<evidence type="ECO:0000313" key="8">
    <source>
        <dbReference type="Proteomes" id="UP000198372"/>
    </source>
</evidence>
<dbReference type="InterPro" id="IPR051415">
    <property type="entry name" value="LAAT-1"/>
</dbReference>
<feature type="transmembrane region" description="Helical" evidence="6">
    <location>
        <begin position="340"/>
        <end position="363"/>
    </location>
</feature>
<keyword evidence="2 6" id="KW-0812">Transmembrane</keyword>